<evidence type="ECO:0000313" key="4">
    <source>
        <dbReference type="Proteomes" id="UP000523079"/>
    </source>
</evidence>
<evidence type="ECO:0000256" key="1">
    <source>
        <dbReference type="SAM" id="Coils"/>
    </source>
</evidence>
<keyword evidence="1" id="KW-0175">Coiled coil</keyword>
<name>A0A7W3IW17_9ACTN</name>
<gene>
    <name evidence="3" type="ORF">FHX74_003945</name>
</gene>
<proteinExistence type="predicted"/>
<dbReference type="RefSeq" id="WP_182561917.1">
    <property type="nucleotide sequence ID" value="NZ_JACGWT010000008.1"/>
</dbReference>
<comment type="caution">
    <text evidence="3">The sequence shown here is derived from an EMBL/GenBank/DDBJ whole genome shotgun (WGS) entry which is preliminary data.</text>
</comment>
<keyword evidence="4" id="KW-1185">Reference proteome</keyword>
<sequence length="72" mass="8286">MFAIDHGQPGSLTLPSHLQHGTDPGCRGYARWAERTRLVADAEENRRERRALRRLRRQAEALRRAPSTRRPG</sequence>
<protein>
    <submittedName>
        <fullName evidence="3">Uncharacterized protein</fullName>
    </submittedName>
</protein>
<feature type="region of interest" description="Disordered" evidence="2">
    <location>
        <begin position="1"/>
        <end position="23"/>
    </location>
</feature>
<dbReference type="EMBL" id="JACGWT010000008">
    <property type="protein sequence ID" value="MBA8796292.1"/>
    <property type="molecule type" value="Genomic_DNA"/>
</dbReference>
<dbReference type="Proteomes" id="UP000523079">
    <property type="component" value="Unassembled WGS sequence"/>
</dbReference>
<evidence type="ECO:0000313" key="3">
    <source>
        <dbReference type="EMBL" id="MBA8796292.1"/>
    </source>
</evidence>
<reference evidence="3 4" key="1">
    <citation type="submission" date="2020-07" db="EMBL/GenBank/DDBJ databases">
        <title>Sequencing the genomes of 1000 actinobacteria strains.</title>
        <authorList>
            <person name="Klenk H.-P."/>
        </authorList>
    </citation>
    <scope>NUCLEOTIDE SEQUENCE [LARGE SCALE GENOMIC DNA]</scope>
    <source>
        <strain evidence="3 4">DSM 100723</strain>
    </source>
</reference>
<dbReference type="AlphaFoldDB" id="A0A7W3IW17"/>
<feature type="coiled-coil region" evidence="1">
    <location>
        <begin position="38"/>
        <end position="65"/>
    </location>
</feature>
<organism evidence="3 4">
    <name type="scientific">Microlunatus kandeliicorticis</name>
    <dbReference type="NCBI Taxonomy" id="1759536"/>
    <lineage>
        <taxon>Bacteria</taxon>
        <taxon>Bacillati</taxon>
        <taxon>Actinomycetota</taxon>
        <taxon>Actinomycetes</taxon>
        <taxon>Propionibacteriales</taxon>
        <taxon>Propionibacteriaceae</taxon>
        <taxon>Microlunatus</taxon>
    </lineage>
</organism>
<accession>A0A7W3IW17</accession>
<evidence type="ECO:0000256" key="2">
    <source>
        <dbReference type="SAM" id="MobiDB-lite"/>
    </source>
</evidence>